<dbReference type="InterPro" id="IPR036236">
    <property type="entry name" value="Znf_C2H2_sf"/>
</dbReference>
<dbReference type="Gene3D" id="3.30.160.60">
    <property type="entry name" value="Classic Zinc Finger"/>
    <property type="match status" value="10"/>
</dbReference>
<feature type="binding site" evidence="6">
    <location>
        <position position="79"/>
    </location>
    <ligand>
        <name>Zn(2+)</name>
        <dbReference type="ChEBI" id="CHEBI:29105"/>
    </ligand>
</feature>
<feature type="domain" description="C2H2-type" evidence="7">
    <location>
        <begin position="263"/>
        <end position="292"/>
    </location>
</feature>
<protein>
    <submittedName>
        <fullName evidence="9">Zinc finger protein</fullName>
    </submittedName>
</protein>
<feature type="binding site" evidence="6">
    <location>
        <position position="26"/>
    </location>
    <ligand>
        <name>Zn(2+)</name>
        <dbReference type="ChEBI" id="CHEBI:29105"/>
    </ligand>
</feature>
<dbReference type="GO" id="GO:0000981">
    <property type="term" value="F:DNA-binding transcription factor activity, RNA polymerase II-specific"/>
    <property type="evidence" value="ECO:0007669"/>
    <property type="project" value="TreeGrafter"/>
</dbReference>
<dbReference type="AlphaFoldDB" id="A0A9Q0S781"/>
<dbReference type="PROSITE" id="PS51915">
    <property type="entry name" value="ZAD"/>
    <property type="match status" value="1"/>
</dbReference>
<feature type="domain" description="C2H2-type" evidence="7">
    <location>
        <begin position="365"/>
        <end position="393"/>
    </location>
</feature>
<dbReference type="PANTHER" id="PTHR24379:SF121">
    <property type="entry name" value="C2H2-TYPE DOMAIN-CONTAINING PROTEIN"/>
    <property type="match status" value="1"/>
</dbReference>
<dbReference type="SMART" id="SM00868">
    <property type="entry name" value="zf-AD"/>
    <property type="match status" value="3"/>
</dbReference>
<dbReference type="GO" id="GO:0000977">
    <property type="term" value="F:RNA polymerase II transcription regulatory region sequence-specific DNA binding"/>
    <property type="evidence" value="ECO:0007669"/>
    <property type="project" value="TreeGrafter"/>
</dbReference>
<evidence type="ECO:0000313" key="10">
    <source>
        <dbReference type="Proteomes" id="UP001151699"/>
    </source>
</evidence>
<feature type="domain" description="C2H2-type" evidence="7">
    <location>
        <begin position="394"/>
        <end position="417"/>
    </location>
</feature>
<reference evidence="9" key="1">
    <citation type="submission" date="2022-07" db="EMBL/GenBank/DDBJ databases">
        <authorList>
            <person name="Trinca V."/>
            <person name="Uliana J.V.C."/>
            <person name="Torres T.T."/>
            <person name="Ward R.J."/>
            <person name="Monesi N."/>
        </authorList>
    </citation>
    <scope>NUCLEOTIDE SEQUENCE</scope>
    <source>
        <strain evidence="9">HSMRA1968</strain>
        <tissue evidence="9">Whole embryos</tissue>
    </source>
</reference>
<evidence type="ECO:0000256" key="3">
    <source>
        <dbReference type="ARBA" id="ARBA00022771"/>
    </source>
</evidence>
<evidence type="ECO:0000256" key="5">
    <source>
        <dbReference type="PROSITE-ProRule" id="PRU00042"/>
    </source>
</evidence>
<feature type="domain" description="C2H2-type" evidence="7">
    <location>
        <begin position="674"/>
        <end position="698"/>
    </location>
</feature>
<keyword evidence="2" id="KW-0677">Repeat</keyword>
<feature type="binding site" evidence="6">
    <location>
        <position position="29"/>
    </location>
    <ligand>
        <name>Zn(2+)</name>
        <dbReference type="ChEBI" id="CHEBI:29105"/>
    </ligand>
</feature>
<dbReference type="Proteomes" id="UP001151699">
    <property type="component" value="Chromosome A"/>
</dbReference>
<dbReference type="Pfam" id="PF00096">
    <property type="entry name" value="zf-C2H2"/>
    <property type="match status" value="4"/>
</dbReference>
<feature type="domain" description="C2H2-type" evidence="7">
    <location>
        <begin position="806"/>
        <end position="833"/>
    </location>
</feature>
<evidence type="ECO:0000256" key="1">
    <source>
        <dbReference type="ARBA" id="ARBA00022723"/>
    </source>
</evidence>
<dbReference type="GO" id="GO:0005634">
    <property type="term" value="C:nucleus"/>
    <property type="evidence" value="ECO:0007669"/>
    <property type="project" value="InterPro"/>
</dbReference>
<feature type="domain" description="C2H2-type" evidence="7">
    <location>
        <begin position="893"/>
        <end position="921"/>
    </location>
</feature>
<keyword evidence="1 6" id="KW-0479">Metal-binding</keyword>
<name>A0A9Q0S781_9DIPT</name>
<gene>
    <name evidence="9" type="primary">Zfp26_11</name>
    <name evidence="9" type="ORF">Bhyg_01119</name>
</gene>
<proteinExistence type="predicted"/>
<evidence type="ECO:0000256" key="4">
    <source>
        <dbReference type="ARBA" id="ARBA00022833"/>
    </source>
</evidence>
<feature type="domain" description="C2H2-type" evidence="7">
    <location>
        <begin position="864"/>
        <end position="892"/>
    </location>
</feature>
<feature type="domain" description="C2H2-type" evidence="7">
    <location>
        <begin position="453"/>
        <end position="481"/>
    </location>
</feature>
<dbReference type="FunFam" id="3.30.160.60:FF:000446">
    <property type="entry name" value="Zinc finger protein"/>
    <property type="match status" value="1"/>
</dbReference>
<dbReference type="PROSITE" id="PS50157">
    <property type="entry name" value="ZINC_FINGER_C2H2_2"/>
    <property type="match status" value="15"/>
</dbReference>
<feature type="domain" description="C2H2-type" evidence="7">
    <location>
        <begin position="235"/>
        <end position="262"/>
    </location>
</feature>
<dbReference type="EMBL" id="WJQU01000001">
    <property type="protein sequence ID" value="KAJ6645910.1"/>
    <property type="molecule type" value="Genomic_DNA"/>
</dbReference>
<feature type="binding site" evidence="6">
    <location>
        <position position="76"/>
    </location>
    <ligand>
        <name>Zn(2+)</name>
        <dbReference type="ChEBI" id="CHEBI:29105"/>
    </ligand>
</feature>
<dbReference type="InterPro" id="IPR013087">
    <property type="entry name" value="Znf_C2H2_type"/>
</dbReference>
<feature type="domain" description="C2H2-type" evidence="7">
    <location>
        <begin position="205"/>
        <end position="235"/>
    </location>
</feature>
<feature type="domain" description="C2H2-type" evidence="7">
    <location>
        <begin position="704"/>
        <end position="731"/>
    </location>
</feature>
<feature type="domain" description="C2H2-type" evidence="7">
    <location>
        <begin position="732"/>
        <end position="761"/>
    </location>
</feature>
<feature type="non-terminal residue" evidence="9">
    <location>
        <position position="941"/>
    </location>
</feature>
<feature type="domain" description="C2H2-type" evidence="7">
    <location>
        <begin position="835"/>
        <end position="863"/>
    </location>
</feature>
<sequence>MSKYSEFLELIYKNTNCKADSYKGLCRFCLRKQPHVIDIGRNNYNSQKQREAILNNYCIITQQILPTTDIYPTFVCISCEKNLSHFGLFAQQVKENAENWETFLGSGTDIRKADEEHASDEQLKEIEEIKIEPCEPIFDDALDGSSLKHGNTDPTSKSLMKRINFSTYYSSEYERTCKLCDEPTFSSMRHLYCHYKKYHPGEKIFTCDICGAKFINKSSLSTHMKDRHGHHDRKFQCQYCAKLFYSDREVKGHEKLHLNARSYVCTLCGRGFNQKTCLNLHLKSKLHNADYKPINKKHRHKSHSKKSFRCIQCVPSTVYSSAEERDLHRNEVHKIFDCNVCKNSFLTLESLDRHKLQHSYKPRRFVCSVCDATFNQSSHLSSHFKRKHTVEKPFECSFCSRRFFENYELNAHIRVVHNKHLRFKCDICESDFGSMKYLQKHILDRHSTEASPYDCKICGKKNVNAANLELHRLKKNTGNKVDNYKGLCRFCLAMRSDGIDVGKDSKQQREQRESILSSYSVITKQLLPIHVTYPTFVCSSCEDNLKHYALYTRKIEKNAENWEMFLKNVNDDGFIPTPVEEIKIECCALQFEDVPVTSGCDALELPAMKVEMDSKSIIQPKKSKIDKATAKYINCGNLSTEYERTCKLCEAPTFPSLARFYKHQQWNHPGEKSFICDSCGSKFNNKTRLAAHMKDRHATCGRMHQCQFCAKLFYSDREVKGHEMLHLNARSYVCSLCGKGFNQKTTLNVHLKSKAHNVDYKTVPYTKRPYNYIPKKAYRCQLCVPSTLFSSSMERSAHRNAMHRKFVCDICKNSFMAQESLDSHKLLHSDKPRPFVCQVCNATFNQSSHLSSHFKRKHTEDKSFHCSDCDKSFFESCELNAHVRLVHKKQERVKCDQCDCDFATEKYLQKHVLQKHTAEASPYDCKICGKRMENGVRLDQH</sequence>
<evidence type="ECO:0000259" key="8">
    <source>
        <dbReference type="PROSITE" id="PS51915"/>
    </source>
</evidence>
<dbReference type="InterPro" id="IPR012934">
    <property type="entry name" value="Znf_AD"/>
</dbReference>
<feature type="domain" description="C2H2-type" evidence="7">
    <location>
        <begin position="336"/>
        <end position="363"/>
    </location>
</feature>
<dbReference type="PROSITE" id="PS00028">
    <property type="entry name" value="ZINC_FINGER_C2H2_1"/>
    <property type="match status" value="13"/>
</dbReference>
<feature type="domain" description="C2H2-type" evidence="7">
    <location>
        <begin position="423"/>
        <end position="451"/>
    </location>
</feature>
<dbReference type="SMART" id="SM00355">
    <property type="entry name" value="ZnF_C2H2"/>
    <property type="match status" value="19"/>
</dbReference>
<evidence type="ECO:0000259" key="7">
    <source>
        <dbReference type="PROSITE" id="PS50157"/>
    </source>
</evidence>
<dbReference type="SUPFAM" id="SSF57667">
    <property type="entry name" value="beta-beta-alpha zinc fingers"/>
    <property type="match status" value="8"/>
</dbReference>
<organism evidence="9 10">
    <name type="scientific">Pseudolycoriella hygida</name>
    <dbReference type="NCBI Taxonomy" id="35572"/>
    <lineage>
        <taxon>Eukaryota</taxon>
        <taxon>Metazoa</taxon>
        <taxon>Ecdysozoa</taxon>
        <taxon>Arthropoda</taxon>
        <taxon>Hexapoda</taxon>
        <taxon>Insecta</taxon>
        <taxon>Pterygota</taxon>
        <taxon>Neoptera</taxon>
        <taxon>Endopterygota</taxon>
        <taxon>Diptera</taxon>
        <taxon>Nematocera</taxon>
        <taxon>Sciaroidea</taxon>
        <taxon>Sciaridae</taxon>
        <taxon>Pseudolycoriella</taxon>
    </lineage>
</organism>
<keyword evidence="3 5" id="KW-0863">Zinc-finger</keyword>
<accession>A0A9Q0S781</accession>
<dbReference type="GO" id="GO:0008270">
    <property type="term" value="F:zinc ion binding"/>
    <property type="evidence" value="ECO:0007669"/>
    <property type="project" value="UniProtKB-UniRule"/>
</dbReference>
<dbReference type="OrthoDB" id="7758435at2759"/>
<feature type="domain" description="ZAD" evidence="8">
    <location>
        <begin position="24"/>
        <end position="103"/>
    </location>
</feature>
<keyword evidence="10" id="KW-1185">Reference proteome</keyword>
<keyword evidence="4 6" id="KW-0862">Zinc</keyword>
<comment type="caution">
    <text evidence="9">The sequence shown here is derived from an EMBL/GenBank/DDBJ whole genome shotgun (WGS) entry which is preliminary data.</text>
</comment>
<evidence type="ECO:0000313" key="9">
    <source>
        <dbReference type="EMBL" id="KAJ6645910.1"/>
    </source>
</evidence>
<evidence type="ECO:0000256" key="2">
    <source>
        <dbReference type="ARBA" id="ARBA00022737"/>
    </source>
</evidence>
<evidence type="ECO:0000256" key="6">
    <source>
        <dbReference type="PROSITE-ProRule" id="PRU01263"/>
    </source>
</evidence>
<dbReference type="PANTHER" id="PTHR24379">
    <property type="entry name" value="KRAB AND ZINC FINGER DOMAIN-CONTAINING"/>
    <property type="match status" value="1"/>
</dbReference>